<comment type="caution">
    <text evidence="11">The sequence shown here is derived from an EMBL/GenBank/DDBJ whole genome shotgun (WGS) entry which is preliminary data.</text>
</comment>
<dbReference type="Pfam" id="PF20238">
    <property type="entry name" value="BIM1-like_dom"/>
    <property type="match status" value="1"/>
</dbReference>
<keyword evidence="2" id="KW-1003">Cell membrane</keyword>
<evidence type="ECO:0000313" key="11">
    <source>
        <dbReference type="EMBL" id="KAH8100550.1"/>
    </source>
</evidence>
<accession>A0A8K0UPE6</accession>
<keyword evidence="4 9" id="KW-0732">Signal</keyword>
<dbReference type="OrthoDB" id="2146436at2759"/>
<dbReference type="InterPro" id="IPR046530">
    <property type="entry name" value="BIM1-like_dom"/>
</dbReference>
<evidence type="ECO:0000313" key="12">
    <source>
        <dbReference type="Proteomes" id="UP000813824"/>
    </source>
</evidence>
<dbReference type="GO" id="GO:0098552">
    <property type="term" value="C:side of membrane"/>
    <property type="evidence" value="ECO:0007669"/>
    <property type="project" value="UniProtKB-KW"/>
</dbReference>
<keyword evidence="3" id="KW-0336">GPI-anchor</keyword>
<dbReference type="GO" id="GO:0005886">
    <property type="term" value="C:plasma membrane"/>
    <property type="evidence" value="ECO:0007669"/>
    <property type="project" value="UniProtKB-SubCell"/>
</dbReference>
<evidence type="ECO:0000256" key="9">
    <source>
        <dbReference type="SAM" id="SignalP"/>
    </source>
</evidence>
<keyword evidence="12" id="KW-1185">Reference proteome</keyword>
<comment type="subcellular location">
    <subcellularLocation>
        <location evidence="1">Cell membrane</location>
        <topology evidence="1">Lipid-anchor</topology>
        <topology evidence="1">GPI-anchor</topology>
    </subcellularLocation>
</comment>
<evidence type="ECO:0000256" key="4">
    <source>
        <dbReference type="ARBA" id="ARBA00022729"/>
    </source>
</evidence>
<feature type="domain" description="Copper acquisition factor BIM1-like" evidence="10">
    <location>
        <begin position="17"/>
        <end position="157"/>
    </location>
</feature>
<protein>
    <recommendedName>
        <fullName evidence="10">Copper acquisition factor BIM1-like domain-containing protein</fullName>
    </recommendedName>
</protein>
<proteinExistence type="predicted"/>
<feature type="chain" id="PRO_5035420623" description="Copper acquisition factor BIM1-like domain-containing protein" evidence="9">
    <location>
        <begin position="19"/>
        <end position="218"/>
    </location>
</feature>
<keyword evidence="7" id="KW-0449">Lipoprotein</keyword>
<evidence type="ECO:0000256" key="5">
    <source>
        <dbReference type="ARBA" id="ARBA00023136"/>
    </source>
</evidence>
<dbReference type="PANTHER" id="PTHR34992">
    <property type="entry name" value="HYPHAL ANASTAMOSIS-7 PROTEIN"/>
    <property type="match status" value="1"/>
</dbReference>
<dbReference type="CDD" id="cd21176">
    <property type="entry name" value="LPMO_auxiliary-like"/>
    <property type="match status" value="1"/>
</dbReference>
<evidence type="ECO:0000256" key="7">
    <source>
        <dbReference type="ARBA" id="ARBA00023288"/>
    </source>
</evidence>
<evidence type="ECO:0000256" key="8">
    <source>
        <dbReference type="SAM" id="MobiDB-lite"/>
    </source>
</evidence>
<feature type="signal peptide" evidence="9">
    <location>
        <begin position="1"/>
        <end position="18"/>
    </location>
</feature>
<dbReference type="Proteomes" id="UP000813824">
    <property type="component" value="Unassembled WGS sequence"/>
</dbReference>
<organism evidence="11 12">
    <name type="scientific">Cristinia sonorae</name>
    <dbReference type="NCBI Taxonomy" id="1940300"/>
    <lineage>
        <taxon>Eukaryota</taxon>
        <taxon>Fungi</taxon>
        <taxon>Dikarya</taxon>
        <taxon>Basidiomycota</taxon>
        <taxon>Agaricomycotina</taxon>
        <taxon>Agaricomycetes</taxon>
        <taxon>Agaricomycetidae</taxon>
        <taxon>Agaricales</taxon>
        <taxon>Pleurotineae</taxon>
        <taxon>Stephanosporaceae</taxon>
        <taxon>Cristinia</taxon>
    </lineage>
</organism>
<evidence type="ECO:0000256" key="3">
    <source>
        <dbReference type="ARBA" id="ARBA00022622"/>
    </source>
</evidence>
<dbReference type="AlphaFoldDB" id="A0A8K0UPE6"/>
<evidence type="ECO:0000256" key="2">
    <source>
        <dbReference type="ARBA" id="ARBA00022475"/>
    </source>
</evidence>
<feature type="compositionally biased region" description="Low complexity" evidence="8">
    <location>
        <begin position="157"/>
        <end position="178"/>
    </location>
</feature>
<feature type="region of interest" description="Disordered" evidence="8">
    <location>
        <begin position="157"/>
        <end position="197"/>
    </location>
</feature>
<reference evidence="11" key="1">
    <citation type="journal article" date="2021" name="New Phytol.">
        <title>Evolutionary innovations through gain and loss of genes in the ectomycorrhizal Boletales.</title>
        <authorList>
            <person name="Wu G."/>
            <person name="Miyauchi S."/>
            <person name="Morin E."/>
            <person name="Kuo A."/>
            <person name="Drula E."/>
            <person name="Varga T."/>
            <person name="Kohler A."/>
            <person name="Feng B."/>
            <person name="Cao Y."/>
            <person name="Lipzen A."/>
            <person name="Daum C."/>
            <person name="Hundley H."/>
            <person name="Pangilinan J."/>
            <person name="Johnson J."/>
            <person name="Barry K."/>
            <person name="LaButti K."/>
            <person name="Ng V."/>
            <person name="Ahrendt S."/>
            <person name="Min B."/>
            <person name="Choi I.G."/>
            <person name="Park H."/>
            <person name="Plett J.M."/>
            <person name="Magnuson J."/>
            <person name="Spatafora J.W."/>
            <person name="Nagy L.G."/>
            <person name="Henrissat B."/>
            <person name="Grigoriev I.V."/>
            <person name="Yang Z.L."/>
            <person name="Xu J."/>
            <person name="Martin F.M."/>
        </authorList>
    </citation>
    <scope>NUCLEOTIDE SEQUENCE</scope>
    <source>
        <strain evidence="11">KKN 215</strain>
    </source>
</reference>
<dbReference type="EMBL" id="JAEVFJ010000015">
    <property type="protein sequence ID" value="KAH8100550.1"/>
    <property type="molecule type" value="Genomic_DNA"/>
</dbReference>
<gene>
    <name evidence="11" type="ORF">BXZ70DRAFT_937798</name>
</gene>
<name>A0A8K0UPE6_9AGAR</name>
<evidence type="ECO:0000256" key="6">
    <source>
        <dbReference type="ARBA" id="ARBA00023180"/>
    </source>
</evidence>
<evidence type="ECO:0000256" key="1">
    <source>
        <dbReference type="ARBA" id="ARBA00004609"/>
    </source>
</evidence>
<evidence type="ECO:0000259" key="10">
    <source>
        <dbReference type="Pfam" id="PF20238"/>
    </source>
</evidence>
<sequence length="218" mass="22394">MRFTSAAFLSGLLTVVSAHFQLQFPPPRGPFIEKQEPNFCDSYTSVVNRTQFPLSGGFISLNSEHPKWTFGVIVSTSQNPTSFNDFSQAVNFTGEAGEGAFCLPVDLSASMSGLTDGQNITIQAVYDGGDGQLYQCSDLTLSSSFTIPSDVACKNATSTGGNSTTDGGNSTTSNTTTPSGGGSSAPPSPSTTPSSAETQAIVGITGLVAFAGAIAALF</sequence>
<keyword evidence="6" id="KW-0325">Glycoprotein</keyword>
<keyword evidence="5" id="KW-0472">Membrane</keyword>
<dbReference type="InterPro" id="IPR046936">
    <property type="entry name" value="BIM1-like"/>
</dbReference>